<dbReference type="RefSeq" id="WP_146660945.1">
    <property type="nucleotide sequence ID" value="NZ_JMCC02000083.1"/>
</dbReference>
<evidence type="ECO:0000256" key="4">
    <source>
        <dbReference type="ARBA" id="ARBA00022827"/>
    </source>
</evidence>
<comment type="similarity">
    <text evidence="2 6">Belongs to the acyl-CoA dehydrogenase family.</text>
</comment>
<dbReference type="FunFam" id="1.20.140.10:FF:000001">
    <property type="entry name" value="Acyl-CoA dehydrogenase"/>
    <property type="match status" value="1"/>
</dbReference>
<dbReference type="Gene3D" id="1.20.140.10">
    <property type="entry name" value="Butyryl-CoA Dehydrogenase, subunit A, domain 3"/>
    <property type="match status" value="1"/>
</dbReference>
<dbReference type="InterPro" id="IPR036250">
    <property type="entry name" value="AcylCo_DH-like_C"/>
</dbReference>
<evidence type="ECO:0000313" key="11">
    <source>
        <dbReference type="Proteomes" id="UP000031599"/>
    </source>
</evidence>
<proteinExistence type="inferred from homology"/>
<dbReference type="InterPro" id="IPR013786">
    <property type="entry name" value="AcylCoA_DH/ox_N"/>
</dbReference>
<dbReference type="PROSITE" id="PS00072">
    <property type="entry name" value="ACYL_COA_DH_1"/>
    <property type="match status" value="1"/>
</dbReference>
<dbReference type="InterPro" id="IPR009075">
    <property type="entry name" value="AcylCo_DH/oxidase_C"/>
</dbReference>
<sequence>MAPPAAFVSKRILERDLATIHGLPNSAPAWTQLEDRLEAFCAELRQANIDESNEHAATREYVRRLAAAGLTKLVVPAEFGGEHEQVSATAICLARQWLARESGALDTAFVMQGLGSFPVVLAGQPELQRALLPEVAAGTKICAFALTEPGAGSDVSGMQTLAEPQPDGAVLLRGHKTFISNAGVANSYVVFAREAETNAEGKPRFGAFWLAGDAPGLSVEPMKVTAPHPIGTVRFDGVRVPREHRLGEPGEGLRIALGNLDQFRATVGAAALGITDRALEASVEHLCTRVQFGRPLAKQQGLRFAMADLAAEHVAAQLMVYRAAAARDRGDATPDQPAMGKLLATELAQRAVDRCIQNFGGRGVVVGEVPERLYREVRALRIYEGTSEIQKLVIARAML</sequence>
<dbReference type="PANTHER" id="PTHR43884">
    <property type="entry name" value="ACYL-COA DEHYDROGENASE"/>
    <property type="match status" value="1"/>
</dbReference>
<dbReference type="SUPFAM" id="SSF56645">
    <property type="entry name" value="Acyl-CoA dehydrogenase NM domain-like"/>
    <property type="match status" value="1"/>
</dbReference>
<name>A0A0C1Z8K6_9BACT</name>
<dbReference type="EMBL" id="JMCC02000083">
    <property type="protein sequence ID" value="KIG13959.1"/>
    <property type="molecule type" value="Genomic_DNA"/>
</dbReference>
<evidence type="ECO:0000259" key="9">
    <source>
        <dbReference type="Pfam" id="PF02771"/>
    </source>
</evidence>
<dbReference type="InterPro" id="IPR006089">
    <property type="entry name" value="Acyl-CoA_DH_CS"/>
</dbReference>
<dbReference type="GO" id="GO:0050660">
    <property type="term" value="F:flavin adenine dinucleotide binding"/>
    <property type="evidence" value="ECO:0007669"/>
    <property type="project" value="InterPro"/>
</dbReference>
<evidence type="ECO:0000256" key="5">
    <source>
        <dbReference type="ARBA" id="ARBA00023002"/>
    </source>
</evidence>
<dbReference type="Pfam" id="PF02770">
    <property type="entry name" value="Acyl-CoA_dh_M"/>
    <property type="match status" value="1"/>
</dbReference>
<dbReference type="InterPro" id="IPR006091">
    <property type="entry name" value="Acyl-CoA_Oxase/DH_mid-dom"/>
</dbReference>
<evidence type="ECO:0000256" key="2">
    <source>
        <dbReference type="ARBA" id="ARBA00009347"/>
    </source>
</evidence>
<gene>
    <name evidence="10" type="ORF">DB30_07375</name>
</gene>
<keyword evidence="3 6" id="KW-0285">Flavoprotein</keyword>
<dbReference type="InterPro" id="IPR037069">
    <property type="entry name" value="AcylCoA_DH/ox_N_sf"/>
</dbReference>
<dbReference type="PANTHER" id="PTHR43884:SF22">
    <property type="entry name" value="BLR3437 PROTEIN"/>
    <property type="match status" value="1"/>
</dbReference>
<dbReference type="GO" id="GO:0003995">
    <property type="term" value="F:acyl-CoA dehydrogenase activity"/>
    <property type="evidence" value="ECO:0007669"/>
    <property type="project" value="InterPro"/>
</dbReference>
<evidence type="ECO:0000256" key="1">
    <source>
        <dbReference type="ARBA" id="ARBA00001974"/>
    </source>
</evidence>
<evidence type="ECO:0000259" key="8">
    <source>
        <dbReference type="Pfam" id="PF02770"/>
    </source>
</evidence>
<reference evidence="10 11" key="1">
    <citation type="submission" date="2014-12" db="EMBL/GenBank/DDBJ databases">
        <title>Genome assembly of Enhygromyxa salina DSM 15201.</title>
        <authorList>
            <person name="Sharma G."/>
            <person name="Subramanian S."/>
        </authorList>
    </citation>
    <scope>NUCLEOTIDE SEQUENCE [LARGE SCALE GENOMIC DNA]</scope>
    <source>
        <strain evidence="10 11">DSM 15201</strain>
    </source>
</reference>
<evidence type="ECO:0000259" key="7">
    <source>
        <dbReference type="Pfam" id="PF00441"/>
    </source>
</evidence>
<dbReference type="InterPro" id="IPR009100">
    <property type="entry name" value="AcylCoA_DH/oxidase_NM_dom_sf"/>
</dbReference>
<dbReference type="Proteomes" id="UP000031599">
    <property type="component" value="Unassembled WGS sequence"/>
</dbReference>
<feature type="domain" description="Acyl-CoA dehydrogenase/oxidase N-terminal" evidence="9">
    <location>
        <begin position="32"/>
        <end position="138"/>
    </location>
</feature>
<comment type="caution">
    <text evidence="10">The sequence shown here is derived from an EMBL/GenBank/DDBJ whole genome shotgun (WGS) entry which is preliminary data.</text>
</comment>
<dbReference type="InterPro" id="IPR046373">
    <property type="entry name" value="Acyl-CoA_Oxase/DH_mid-dom_sf"/>
</dbReference>
<organism evidence="10 11">
    <name type="scientific">Enhygromyxa salina</name>
    <dbReference type="NCBI Taxonomy" id="215803"/>
    <lineage>
        <taxon>Bacteria</taxon>
        <taxon>Pseudomonadati</taxon>
        <taxon>Myxococcota</taxon>
        <taxon>Polyangia</taxon>
        <taxon>Nannocystales</taxon>
        <taxon>Nannocystaceae</taxon>
        <taxon>Enhygromyxa</taxon>
    </lineage>
</organism>
<keyword evidence="5 6" id="KW-0560">Oxidoreductase</keyword>
<dbReference type="AlphaFoldDB" id="A0A0C1Z8K6"/>
<dbReference type="Pfam" id="PF02771">
    <property type="entry name" value="Acyl-CoA_dh_N"/>
    <property type="match status" value="1"/>
</dbReference>
<accession>A0A0C1Z8K6</accession>
<keyword evidence="4 6" id="KW-0274">FAD</keyword>
<comment type="cofactor">
    <cofactor evidence="1 6">
        <name>FAD</name>
        <dbReference type="ChEBI" id="CHEBI:57692"/>
    </cofactor>
</comment>
<evidence type="ECO:0000256" key="3">
    <source>
        <dbReference type="ARBA" id="ARBA00022630"/>
    </source>
</evidence>
<dbReference type="Pfam" id="PF00441">
    <property type="entry name" value="Acyl-CoA_dh_1"/>
    <property type="match status" value="1"/>
</dbReference>
<dbReference type="Gene3D" id="2.40.110.10">
    <property type="entry name" value="Butyryl-CoA Dehydrogenase, subunit A, domain 2"/>
    <property type="match status" value="1"/>
</dbReference>
<dbReference type="Gene3D" id="1.10.540.10">
    <property type="entry name" value="Acyl-CoA dehydrogenase/oxidase, N-terminal domain"/>
    <property type="match status" value="1"/>
</dbReference>
<feature type="domain" description="Acyl-CoA dehydrogenase/oxidase C-terminal" evidence="7">
    <location>
        <begin position="250"/>
        <end position="399"/>
    </location>
</feature>
<evidence type="ECO:0000313" key="10">
    <source>
        <dbReference type="EMBL" id="KIG13959.1"/>
    </source>
</evidence>
<evidence type="ECO:0000256" key="6">
    <source>
        <dbReference type="RuleBase" id="RU362125"/>
    </source>
</evidence>
<dbReference type="SUPFAM" id="SSF47203">
    <property type="entry name" value="Acyl-CoA dehydrogenase C-terminal domain-like"/>
    <property type="match status" value="1"/>
</dbReference>
<protein>
    <submittedName>
        <fullName evidence="10">Butyryl-CoA dehydrogenase</fullName>
    </submittedName>
</protein>
<dbReference type="PIRSF" id="PIRSF016578">
    <property type="entry name" value="HsaA"/>
    <property type="match status" value="1"/>
</dbReference>
<feature type="domain" description="Acyl-CoA oxidase/dehydrogenase middle" evidence="8">
    <location>
        <begin position="143"/>
        <end position="237"/>
    </location>
</feature>